<dbReference type="EMBL" id="CP071091">
    <property type="protein sequence ID" value="QSQ17858.1"/>
    <property type="molecule type" value="Genomic_DNA"/>
</dbReference>
<dbReference type="RefSeq" id="WP_206719477.1">
    <property type="nucleotide sequence ID" value="NZ_CP071091.1"/>
</dbReference>
<reference evidence="2 3" key="1">
    <citation type="submission" date="2021-02" db="EMBL/GenBank/DDBJ databases">
        <title>De Novo genome assembly of isolated myxobacteria.</title>
        <authorList>
            <person name="Stevens D.C."/>
        </authorList>
    </citation>
    <scope>NUCLEOTIDE SEQUENCE [LARGE SCALE GENOMIC DNA]</scope>
    <source>
        <strain evidence="2 3">SCHIC003</strain>
    </source>
</reference>
<organism evidence="2 3">
    <name type="scientific">Myxococcus landrumensis</name>
    <dbReference type="NCBI Taxonomy" id="2813577"/>
    <lineage>
        <taxon>Bacteria</taxon>
        <taxon>Pseudomonadati</taxon>
        <taxon>Myxococcota</taxon>
        <taxon>Myxococcia</taxon>
        <taxon>Myxococcales</taxon>
        <taxon>Cystobacterineae</taxon>
        <taxon>Myxococcaceae</taxon>
        <taxon>Myxococcus</taxon>
    </lineage>
</organism>
<sequence>MMTPEPPWWRRRLTFMLGLGIVALVAGVLLSMDLESSPPPEAAPSSVTESSPPPTTIQVAPVLPTGTARAIRPTAPPAPAPIIDEVSVEKREVCSGEDNLVSVRAHSPDGNDAYLHTTIGAGTGMRVPLRVWREADGTYELPTVTVFGKNNVSTTVRIPSYTVKDCEPERLVEVFSRRVPNTEEEYEFLARILERPRKDTATRPPPFSPVKFVWTFDGQPPVTTQTPFVTRGLSPDPSRPRALYSQHLVRVEVSDASGKKAVGRSSLQLLDTTFENFDKKGIVTLLAVGTPRFPSEDAEGVVRQTFRVSHRWKGPVRLERVTALRTRAPEPEAPPMPEDTDPVSLGVALIPEGAGVDIPVSLDTRSDSGVTHVTYVMEGRTAEGHPARGTFSVMRPPPRPTRENSTPVTDPLLLAKVKRARELLGQTFVTDEDLWRLEREGRFADLKVQRDTP</sequence>
<proteinExistence type="predicted"/>
<dbReference type="Proteomes" id="UP000663090">
    <property type="component" value="Chromosome"/>
</dbReference>
<keyword evidence="3" id="KW-1185">Reference proteome</keyword>
<evidence type="ECO:0000313" key="3">
    <source>
        <dbReference type="Proteomes" id="UP000663090"/>
    </source>
</evidence>
<name>A0ABX7NNR6_9BACT</name>
<feature type="region of interest" description="Disordered" evidence="1">
    <location>
        <begin position="384"/>
        <end position="407"/>
    </location>
</feature>
<evidence type="ECO:0000313" key="2">
    <source>
        <dbReference type="EMBL" id="QSQ17858.1"/>
    </source>
</evidence>
<evidence type="ECO:0000256" key="1">
    <source>
        <dbReference type="SAM" id="MobiDB-lite"/>
    </source>
</evidence>
<accession>A0ABX7NNR6</accession>
<protein>
    <submittedName>
        <fullName evidence="2">Uncharacterized protein</fullName>
    </submittedName>
</protein>
<feature type="region of interest" description="Disordered" evidence="1">
    <location>
        <begin position="35"/>
        <end position="56"/>
    </location>
</feature>
<gene>
    <name evidence="2" type="ORF">JY572_18255</name>
</gene>